<evidence type="ECO:0000313" key="1">
    <source>
        <dbReference type="EMBL" id="KRO73175.1"/>
    </source>
</evidence>
<gene>
    <name evidence="1" type="ORF">ABR69_09875</name>
</gene>
<evidence type="ECO:0000313" key="2">
    <source>
        <dbReference type="Proteomes" id="UP000051934"/>
    </source>
</evidence>
<sequence>MSGHKTEHWCGKNWRDETESVQNASALCDRGVYNYRKTTHRIVITHLGEPFELNTTNARTFEIKWNQLKKSALSIVFTVFW</sequence>
<organism evidence="1 2">
    <name type="scientific">OM182 bacterium BACL3 MAG-120507-bin80</name>
    <dbReference type="NCBI Taxonomy" id="1655577"/>
    <lineage>
        <taxon>Bacteria</taxon>
        <taxon>Pseudomonadati</taxon>
        <taxon>Pseudomonadota</taxon>
        <taxon>Gammaproteobacteria</taxon>
        <taxon>OMG group</taxon>
        <taxon>OM182 clade</taxon>
    </lineage>
</organism>
<comment type="caution">
    <text evidence="1">The sequence shown here is derived from an EMBL/GenBank/DDBJ whole genome shotgun (WGS) entry which is preliminary data.</text>
</comment>
<dbReference type="EMBL" id="LIBB01000022">
    <property type="protein sequence ID" value="KRO73175.1"/>
    <property type="molecule type" value="Genomic_DNA"/>
</dbReference>
<protein>
    <submittedName>
        <fullName evidence="1">Uncharacterized protein</fullName>
    </submittedName>
</protein>
<dbReference type="AlphaFoldDB" id="A0A0R2SEC0"/>
<dbReference type="Proteomes" id="UP000051934">
    <property type="component" value="Unassembled WGS sequence"/>
</dbReference>
<proteinExistence type="predicted"/>
<reference evidence="1 2" key="1">
    <citation type="submission" date="2015-10" db="EMBL/GenBank/DDBJ databases">
        <title>Metagenome-Assembled Genomes uncover a global brackish microbiome.</title>
        <authorList>
            <person name="Hugerth L.W."/>
            <person name="Larsson J."/>
            <person name="Alneberg J."/>
            <person name="Lindh M.V."/>
            <person name="Legrand C."/>
            <person name="Pinhassi J."/>
            <person name="Andersson A.F."/>
        </authorList>
    </citation>
    <scope>NUCLEOTIDE SEQUENCE [LARGE SCALE GENOMIC DNA]</scope>
    <source>
        <strain evidence="1">BACL4 MAG-120507-bin80</strain>
    </source>
</reference>
<accession>A0A0R2SEC0</accession>
<name>A0A0R2SEC0_9GAMM</name>